<sequence length="195" mass="22151">VLHSIITVRNPVPSIVIAQLTDVNCQQVNLLIGALGSVLYKGESDDAIHVFHASFSDFLLREKSGEQFKDLQCNPVNQHTFLSQACFNIMELELRFNMLSLPSSFLKDKEIENIVSDVNTKIKQGLVYACKSWGYHLEKSTKNSKVTTALEQFLKEKIFYWIEVMSLLRLASHQESIREDTLVQCGDTLDSVRKV</sequence>
<dbReference type="OrthoDB" id="3266532at2759"/>
<organism evidence="1 2">
    <name type="scientific">Collybiopsis luxurians FD-317 M1</name>
    <dbReference type="NCBI Taxonomy" id="944289"/>
    <lineage>
        <taxon>Eukaryota</taxon>
        <taxon>Fungi</taxon>
        <taxon>Dikarya</taxon>
        <taxon>Basidiomycota</taxon>
        <taxon>Agaricomycotina</taxon>
        <taxon>Agaricomycetes</taxon>
        <taxon>Agaricomycetidae</taxon>
        <taxon>Agaricales</taxon>
        <taxon>Marasmiineae</taxon>
        <taxon>Omphalotaceae</taxon>
        <taxon>Collybiopsis</taxon>
        <taxon>Collybiopsis luxurians</taxon>
    </lineage>
</organism>
<proteinExistence type="predicted"/>
<name>A0A0D0CK47_9AGAR</name>
<reference evidence="1 2" key="1">
    <citation type="submission" date="2014-04" db="EMBL/GenBank/DDBJ databases">
        <title>Evolutionary Origins and Diversification of the Mycorrhizal Mutualists.</title>
        <authorList>
            <consortium name="DOE Joint Genome Institute"/>
            <consortium name="Mycorrhizal Genomics Consortium"/>
            <person name="Kohler A."/>
            <person name="Kuo A."/>
            <person name="Nagy L.G."/>
            <person name="Floudas D."/>
            <person name="Copeland A."/>
            <person name="Barry K.W."/>
            <person name="Cichocki N."/>
            <person name="Veneault-Fourrey C."/>
            <person name="LaButti K."/>
            <person name="Lindquist E.A."/>
            <person name="Lipzen A."/>
            <person name="Lundell T."/>
            <person name="Morin E."/>
            <person name="Murat C."/>
            <person name="Riley R."/>
            <person name="Ohm R."/>
            <person name="Sun H."/>
            <person name="Tunlid A."/>
            <person name="Henrissat B."/>
            <person name="Grigoriev I.V."/>
            <person name="Hibbett D.S."/>
            <person name="Martin F."/>
        </authorList>
    </citation>
    <scope>NUCLEOTIDE SEQUENCE [LARGE SCALE GENOMIC DNA]</scope>
    <source>
        <strain evidence="1 2">FD-317 M1</strain>
    </source>
</reference>
<dbReference type="Proteomes" id="UP000053593">
    <property type="component" value="Unassembled WGS sequence"/>
</dbReference>
<dbReference type="AlphaFoldDB" id="A0A0D0CK47"/>
<evidence type="ECO:0000313" key="2">
    <source>
        <dbReference type="Proteomes" id="UP000053593"/>
    </source>
</evidence>
<gene>
    <name evidence="1" type="ORF">GYMLUDRAFT_1018089</name>
</gene>
<dbReference type="HOGENOM" id="CLU_1399336_0_0_1"/>
<keyword evidence="2" id="KW-1185">Reference proteome</keyword>
<dbReference type="EMBL" id="KN834806">
    <property type="protein sequence ID" value="KIK55413.1"/>
    <property type="molecule type" value="Genomic_DNA"/>
</dbReference>
<protein>
    <submittedName>
        <fullName evidence="1">Uncharacterized protein</fullName>
    </submittedName>
</protein>
<feature type="non-terminal residue" evidence="1">
    <location>
        <position position="1"/>
    </location>
</feature>
<evidence type="ECO:0000313" key="1">
    <source>
        <dbReference type="EMBL" id="KIK55413.1"/>
    </source>
</evidence>
<accession>A0A0D0CK47</accession>